<gene>
    <name evidence="1" type="ORF">AWB77_06695</name>
</gene>
<organism evidence="1 2">
    <name type="scientific">Caballeronia fortuita</name>
    <dbReference type="NCBI Taxonomy" id="1777138"/>
    <lineage>
        <taxon>Bacteria</taxon>
        <taxon>Pseudomonadati</taxon>
        <taxon>Pseudomonadota</taxon>
        <taxon>Betaproteobacteria</taxon>
        <taxon>Burkholderiales</taxon>
        <taxon>Burkholderiaceae</taxon>
        <taxon>Caballeronia</taxon>
    </lineage>
</organism>
<dbReference type="AlphaFoldDB" id="A0A158EAX3"/>
<dbReference type="OrthoDB" id="8410940at2"/>
<name>A0A158EAX3_9BURK</name>
<reference evidence="1" key="1">
    <citation type="submission" date="2016-01" db="EMBL/GenBank/DDBJ databases">
        <authorList>
            <person name="Peeters C."/>
        </authorList>
    </citation>
    <scope>NUCLEOTIDE SEQUENCE</scope>
    <source>
        <strain evidence="1">LMG 29320</strain>
    </source>
</reference>
<sequence length="194" mass="21139">MKFEQGDRVVAKVSPVAGRQGTVLNVKGSSIVVMLDGNESEMSRTWHLHESDIDLVVMVEAVKLPDEFDATATALGITREAVQQDMAKVFDIRDDAVILDAPGYQSLARVLARAFAQAAHGKGKERHAQDGEPFDSQVMQEGAKRFGVGALLFQAFKKSEESQRLQHDAAIRELLGSIVYLAGAVIAMERAHHA</sequence>
<evidence type="ECO:0000313" key="1">
    <source>
        <dbReference type="EMBL" id="SAL03057.1"/>
    </source>
</evidence>
<comment type="caution">
    <text evidence="1">The sequence shown here is derived from an EMBL/GenBank/DDBJ whole genome shotgun (WGS) entry which is preliminary data.</text>
</comment>
<dbReference type="EMBL" id="FCNX02000029">
    <property type="protein sequence ID" value="SAL03057.1"/>
    <property type="molecule type" value="Genomic_DNA"/>
</dbReference>
<evidence type="ECO:0000313" key="2">
    <source>
        <dbReference type="Proteomes" id="UP000054903"/>
    </source>
</evidence>
<keyword evidence="2" id="KW-1185">Reference proteome</keyword>
<protein>
    <submittedName>
        <fullName evidence="1">Uncharacterized protein</fullName>
    </submittedName>
</protein>
<dbReference type="Proteomes" id="UP000054903">
    <property type="component" value="Unassembled WGS sequence"/>
</dbReference>
<dbReference type="RefSeq" id="WP_061138654.1">
    <property type="nucleotide sequence ID" value="NZ_FCNX02000029.1"/>
</dbReference>
<accession>A0A158EAX3</accession>
<proteinExistence type="predicted"/>